<organism evidence="2 3">
    <name type="scientific">Rhizoclosmatium globosum</name>
    <dbReference type="NCBI Taxonomy" id="329046"/>
    <lineage>
        <taxon>Eukaryota</taxon>
        <taxon>Fungi</taxon>
        <taxon>Fungi incertae sedis</taxon>
        <taxon>Chytridiomycota</taxon>
        <taxon>Chytridiomycota incertae sedis</taxon>
        <taxon>Chytridiomycetes</taxon>
        <taxon>Chytridiales</taxon>
        <taxon>Chytriomycetaceae</taxon>
        <taxon>Rhizoclosmatium</taxon>
    </lineage>
</organism>
<evidence type="ECO:0000256" key="1">
    <source>
        <dbReference type="SAM" id="SignalP"/>
    </source>
</evidence>
<accession>A0A1Y2CLE0</accession>
<name>A0A1Y2CLE0_9FUNG</name>
<keyword evidence="1" id="KW-0732">Signal</keyword>
<evidence type="ECO:0008006" key="4">
    <source>
        <dbReference type="Google" id="ProtNLM"/>
    </source>
</evidence>
<gene>
    <name evidence="2" type="ORF">BCR33DRAFT_764193</name>
</gene>
<evidence type="ECO:0000313" key="2">
    <source>
        <dbReference type="EMBL" id="ORY47820.1"/>
    </source>
</evidence>
<dbReference type="EMBL" id="MCGO01000013">
    <property type="protein sequence ID" value="ORY47820.1"/>
    <property type="molecule type" value="Genomic_DNA"/>
</dbReference>
<feature type="signal peptide" evidence="1">
    <location>
        <begin position="1"/>
        <end position="18"/>
    </location>
</feature>
<keyword evidence="3" id="KW-1185">Reference proteome</keyword>
<proteinExistence type="predicted"/>
<dbReference type="Proteomes" id="UP000193642">
    <property type="component" value="Unassembled WGS sequence"/>
</dbReference>
<feature type="chain" id="PRO_5013005587" description="IGFBP N-terminal domain-containing protein" evidence="1">
    <location>
        <begin position="19"/>
        <end position="237"/>
    </location>
</feature>
<evidence type="ECO:0000313" key="3">
    <source>
        <dbReference type="Proteomes" id="UP000193642"/>
    </source>
</evidence>
<reference evidence="2 3" key="1">
    <citation type="submission" date="2016-07" db="EMBL/GenBank/DDBJ databases">
        <title>Pervasive Adenine N6-methylation of Active Genes in Fungi.</title>
        <authorList>
            <consortium name="DOE Joint Genome Institute"/>
            <person name="Mondo S.J."/>
            <person name="Dannebaum R.O."/>
            <person name="Kuo R.C."/>
            <person name="Labutti K."/>
            <person name="Haridas S."/>
            <person name="Kuo A."/>
            <person name="Salamov A."/>
            <person name="Ahrendt S.R."/>
            <person name="Lipzen A."/>
            <person name="Sullivan W."/>
            <person name="Andreopoulos W.B."/>
            <person name="Clum A."/>
            <person name="Lindquist E."/>
            <person name="Daum C."/>
            <person name="Ramamoorthy G.K."/>
            <person name="Gryganskyi A."/>
            <person name="Culley D."/>
            <person name="Magnuson J.K."/>
            <person name="James T.Y."/>
            <person name="O'Malley M.A."/>
            <person name="Stajich J.E."/>
            <person name="Spatafora J.W."/>
            <person name="Visel A."/>
            <person name="Grigoriev I.V."/>
        </authorList>
    </citation>
    <scope>NUCLEOTIDE SEQUENCE [LARGE SCALE GENOMIC DNA]</scope>
    <source>
        <strain evidence="2 3">JEL800</strain>
    </source>
</reference>
<dbReference type="OrthoDB" id="10273736at2759"/>
<sequence>MTPFLLFFALLLTPSTLAQNEGSPDNWNAPFYRKLNEVCGWARTKPHAVQCEPGYVCKALPGTPATETVCSQRLRQKGRFCGADSVAPGVHGYGCNDGLVCTPGNPGTPAVCLPAPAAVGGTCELDGEFPISCVEGSVCYAAGKASICRKGPVELDAECGDSLDQFVCGGALQCVRVGTTASKQAVNRCKDSFAAKGEVCGGSAVAGFTAPFCLSSLECVTGICMDQDMILAKVLHN</sequence>
<comment type="caution">
    <text evidence="2">The sequence shown here is derived from an EMBL/GenBank/DDBJ whole genome shotgun (WGS) entry which is preliminary data.</text>
</comment>
<protein>
    <recommendedName>
        <fullName evidence="4">IGFBP N-terminal domain-containing protein</fullName>
    </recommendedName>
</protein>
<dbReference type="AlphaFoldDB" id="A0A1Y2CLE0"/>